<evidence type="ECO:0000256" key="5">
    <source>
        <dbReference type="SAM" id="Phobius"/>
    </source>
</evidence>
<dbReference type="HOGENOM" id="CLU_095018_0_0_9"/>
<dbReference type="KEGG" id="hhd:HBHAL_1516"/>
<dbReference type="Proteomes" id="UP000007397">
    <property type="component" value="Chromosome"/>
</dbReference>
<dbReference type="STRING" id="866895.HBHAL_1516"/>
<accession>I0JIB9</accession>
<keyword evidence="2 5" id="KW-0812">Transmembrane</keyword>
<dbReference type="eggNOG" id="COG4818">
    <property type="taxonomic scope" value="Bacteria"/>
</dbReference>
<reference evidence="6 7" key="1">
    <citation type="journal article" date="2013" name="Environ. Microbiol.">
        <title>Chloride and organic osmolytes: a hybrid strategy to cope with elevated salinities by the moderately halophilic, chloride-dependent bacterium Halobacillus halophilus.</title>
        <authorList>
            <person name="Saum S.H."/>
            <person name="Pfeiffer F."/>
            <person name="Palm P."/>
            <person name="Rampp M."/>
            <person name="Schuster S.C."/>
            <person name="Muller V."/>
            <person name="Oesterhelt D."/>
        </authorList>
    </citation>
    <scope>NUCLEOTIDE SEQUENCE [LARGE SCALE GENOMIC DNA]</scope>
    <source>
        <strain evidence="7">ATCC 35676 / DSM 2266 / JCM 20832 / KCTC 3685 / LMG 17431 / NBRC 102448 / NCIMB 2269</strain>
    </source>
</reference>
<evidence type="ECO:0000256" key="1">
    <source>
        <dbReference type="ARBA" id="ARBA00004141"/>
    </source>
</evidence>
<dbReference type="InterPro" id="IPR019109">
    <property type="entry name" value="MamF_MmsF"/>
</dbReference>
<organism evidence="6 7">
    <name type="scientific">Halobacillus halophilus (strain ATCC 35676 / DSM 2266 / JCM 20832 / KCTC 3685 / LMG 17431 / NBRC 102448 / NCIMB 2269)</name>
    <name type="common">Sporosarcina halophila</name>
    <dbReference type="NCBI Taxonomy" id="866895"/>
    <lineage>
        <taxon>Bacteria</taxon>
        <taxon>Bacillati</taxon>
        <taxon>Bacillota</taxon>
        <taxon>Bacilli</taxon>
        <taxon>Bacillales</taxon>
        <taxon>Bacillaceae</taxon>
        <taxon>Halobacillus</taxon>
    </lineage>
</organism>
<dbReference type="Pfam" id="PF09685">
    <property type="entry name" value="MamF_MmsF"/>
    <property type="match status" value="1"/>
</dbReference>
<dbReference type="PATRIC" id="fig|866895.3.peg.514"/>
<evidence type="ECO:0008006" key="8">
    <source>
        <dbReference type="Google" id="ProtNLM"/>
    </source>
</evidence>
<protein>
    <recommendedName>
        <fullName evidence="8">Chloroplast import component protein (Tic20)</fullName>
    </recommendedName>
</protein>
<comment type="subcellular location">
    <subcellularLocation>
        <location evidence="1">Membrane</location>
        <topology evidence="1">Multi-pass membrane protein</topology>
    </subcellularLocation>
</comment>
<keyword evidence="4 5" id="KW-0472">Membrane</keyword>
<evidence type="ECO:0000256" key="2">
    <source>
        <dbReference type="ARBA" id="ARBA00022692"/>
    </source>
</evidence>
<feature type="transmembrane region" description="Helical" evidence="5">
    <location>
        <begin position="20"/>
        <end position="38"/>
    </location>
</feature>
<keyword evidence="3 5" id="KW-1133">Transmembrane helix</keyword>
<gene>
    <name evidence="6" type="ordered locus">HBHAL_1516</name>
</gene>
<keyword evidence="7" id="KW-1185">Reference proteome</keyword>
<evidence type="ECO:0000256" key="3">
    <source>
        <dbReference type="ARBA" id="ARBA00022989"/>
    </source>
</evidence>
<dbReference type="AlphaFoldDB" id="I0JIB9"/>
<evidence type="ECO:0000313" key="7">
    <source>
        <dbReference type="Proteomes" id="UP000007397"/>
    </source>
</evidence>
<feature type="transmembrane region" description="Helical" evidence="5">
    <location>
        <begin position="74"/>
        <end position="93"/>
    </location>
</feature>
<sequence length="118" mass="12839">MMDSQNVKNNSGVAKDIEDNKVIAILAYLVFFLPLLAAKDSKFAMYHGNQGFLLFLLLLAVNTVGTVVPILGWLIILPIGNLLILALLIMGIINASKGEEKPLPVIGKYTIIKPPESH</sequence>
<feature type="transmembrane region" description="Helical" evidence="5">
    <location>
        <begin position="50"/>
        <end position="68"/>
    </location>
</feature>
<evidence type="ECO:0000313" key="6">
    <source>
        <dbReference type="EMBL" id="CCG43887.1"/>
    </source>
</evidence>
<proteinExistence type="predicted"/>
<evidence type="ECO:0000256" key="4">
    <source>
        <dbReference type="ARBA" id="ARBA00023136"/>
    </source>
</evidence>
<name>I0JIB9_HALH3</name>
<dbReference type="EMBL" id="HE717023">
    <property type="protein sequence ID" value="CCG43887.1"/>
    <property type="molecule type" value="Genomic_DNA"/>
</dbReference>